<name>A0AA39XCJ1_9PEZI</name>
<reference evidence="1" key="1">
    <citation type="submission" date="2023-06" db="EMBL/GenBank/DDBJ databases">
        <title>Genome-scale phylogeny and comparative genomics of the fungal order Sordariales.</title>
        <authorList>
            <consortium name="Lawrence Berkeley National Laboratory"/>
            <person name="Hensen N."/>
            <person name="Bonometti L."/>
            <person name="Westerberg I."/>
            <person name="Brannstrom I.O."/>
            <person name="Guillou S."/>
            <person name="Cros-Aarteil S."/>
            <person name="Calhoun S."/>
            <person name="Haridas S."/>
            <person name="Kuo A."/>
            <person name="Mondo S."/>
            <person name="Pangilinan J."/>
            <person name="Riley R."/>
            <person name="Labutti K."/>
            <person name="Andreopoulos B."/>
            <person name="Lipzen A."/>
            <person name="Chen C."/>
            <person name="Yanf M."/>
            <person name="Daum C."/>
            <person name="Ng V."/>
            <person name="Clum A."/>
            <person name="Steindorff A."/>
            <person name="Ohm R."/>
            <person name="Martin F."/>
            <person name="Silar P."/>
            <person name="Natvig D."/>
            <person name="Lalanne C."/>
            <person name="Gautier V."/>
            <person name="Ament-Velasquez S.L."/>
            <person name="Kruys A."/>
            <person name="Hutchinson M.I."/>
            <person name="Powell A.J."/>
            <person name="Barry K."/>
            <person name="Miller A.N."/>
            <person name="Grigoriev I.V."/>
            <person name="Debuchy R."/>
            <person name="Gladieux P."/>
            <person name="Thoren M.H."/>
            <person name="Johannesson H."/>
        </authorList>
    </citation>
    <scope>NUCLEOTIDE SEQUENCE</scope>
    <source>
        <strain evidence="1">CBS 606.72</strain>
    </source>
</reference>
<gene>
    <name evidence="1" type="ORF">B0T14DRAFT_559222</name>
</gene>
<dbReference type="AlphaFoldDB" id="A0AA39XCJ1"/>
<accession>A0AA39XCJ1</accession>
<sequence>MPSLLGAFFTGQPRTTSIAYRPGQTSFITPNYNHSVTTVYRDFAMTMITCVDSLEALSFVFHPSDPPIIEPDFPSWALRWDIHTSLTPLGLATSDHPAAANRRPVIAPSSDPSVFIAHGLFFDRVGPRTITLKRADFLDPSLTSLVFSMASHCKVDKDPIPEYPRIVTPITGTSDPIRTYQKPGPLASPLVCMATTPTSSPIKKSSCYDERRAKRAKILSGCSPQ</sequence>
<proteinExistence type="predicted"/>
<dbReference type="Proteomes" id="UP001175000">
    <property type="component" value="Unassembled WGS sequence"/>
</dbReference>
<comment type="caution">
    <text evidence="1">The sequence shown here is derived from an EMBL/GenBank/DDBJ whole genome shotgun (WGS) entry which is preliminary data.</text>
</comment>
<evidence type="ECO:0000313" key="1">
    <source>
        <dbReference type="EMBL" id="KAK0631424.1"/>
    </source>
</evidence>
<organism evidence="1 2">
    <name type="scientific">Immersiella caudata</name>
    <dbReference type="NCBI Taxonomy" id="314043"/>
    <lineage>
        <taxon>Eukaryota</taxon>
        <taxon>Fungi</taxon>
        <taxon>Dikarya</taxon>
        <taxon>Ascomycota</taxon>
        <taxon>Pezizomycotina</taxon>
        <taxon>Sordariomycetes</taxon>
        <taxon>Sordariomycetidae</taxon>
        <taxon>Sordariales</taxon>
        <taxon>Lasiosphaeriaceae</taxon>
        <taxon>Immersiella</taxon>
    </lineage>
</organism>
<evidence type="ECO:0000313" key="2">
    <source>
        <dbReference type="Proteomes" id="UP001175000"/>
    </source>
</evidence>
<dbReference type="EMBL" id="JAULSU010000001">
    <property type="protein sequence ID" value="KAK0631424.1"/>
    <property type="molecule type" value="Genomic_DNA"/>
</dbReference>
<keyword evidence="2" id="KW-1185">Reference proteome</keyword>
<protein>
    <submittedName>
        <fullName evidence="1">Uncharacterized protein</fullName>
    </submittedName>
</protein>